<comment type="caution">
    <text evidence="1">The sequence shown here is derived from an EMBL/GenBank/DDBJ whole genome shotgun (WGS) entry which is preliminary data.</text>
</comment>
<accession>X1QNK8</accession>
<evidence type="ECO:0000313" key="1">
    <source>
        <dbReference type="EMBL" id="GAI52555.1"/>
    </source>
</evidence>
<gene>
    <name evidence="1" type="ORF">S06H3_58147</name>
</gene>
<name>X1QNK8_9ZZZZ</name>
<dbReference type="EMBL" id="BARV01037612">
    <property type="protein sequence ID" value="GAI52555.1"/>
    <property type="molecule type" value="Genomic_DNA"/>
</dbReference>
<reference evidence="1" key="1">
    <citation type="journal article" date="2014" name="Front. Microbiol.">
        <title>High frequency of phylogenetically diverse reductive dehalogenase-homologous genes in deep subseafloor sedimentary metagenomes.</title>
        <authorList>
            <person name="Kawai M."/>
            <person name="Futagami T."/>
            <person name="Toyoda A."/>
            <person name="Takaki Y."/>
            <person name="Nishi S."/>
            <person name="Hori S."/>
            <person name="Arai W."/>
            <person name="Tsubouchi T."/>
            <person name="Morono Y."/>
            <person name="Uchiyama I."/>
            <person name="Ito T."/>
            <person name="Fujiyama A."/>
            <person name="Inagaki F."/>
            <person name="Takami H."/>
        </authorList>
    </citation>
    <scope>NUCLEOTIDE SEQUENCE</scope>
    <source>
        <strain evidence="1">Expedition CK06-06</strain>
    </source>
</reference>
<dbReference type="AlphaFoldDB" id="X1QNK8"/>
<proteinExistence type="predicted"/>
<protein>
    <submittedName>
        <fullName evidence="1">Uncharacterized protein</fullName>
    </submittedName>
</protein>
<sequence>MVDYDEQIKVAKAMMKWVDYDEQIKVAKAMMKWGGSFTRHLGEAIIRADLRNAQRVHDAFPECWEEYLEKSKKLEESK</sequence>
<organism evidence="1">
    <name type="scientific">marine sediment metagenome</name>
    <dbReference type="NCBI Taxonomy" id="412755"/>
    <lineage>
        <taxon>unclassified sequences</taxon>
        <taxon>metagenomes</taxon>
        <taxon>ecological metagenomes</taxon>
    </lineage>
</organism>